<gene>
    <name evidence="2" type="ORF">GEV33_004139</name>
</gene>
<evidence type="ECO:0000313" key="2">
    <source>
        <dbReference type="EMBL" id="KAH0818652.1"/>
    </source>
</evidence>
<reference evidence="2" key="1">
    <citation type="journal article" date="2020" name="J Insects Food Feed">
        <title>The yellow mealworm (Tenebrio molitor) genome: a resource for the emerging insects as food and feed industry.</title>
        <authorList>
            <person name="Eriksson T."/>
            <person name="Andere A."/>
            <person name="Kelstrup H."/>
            <person name="Emery V."/>
            <person name="Picard C."/>
        </authorList>
    </citation>
    <scope>NUCLEOTIDE SEQUENCE</scope>
    <source>
        <strain evidence="2">Stoneville</strain>
        <tissue evidence="2">Whole head</tissue>
    </source>
</reference>
<dbReference type="PANTHER" id="PTHR47331">
    <property type="entry name" value="PHD-TYPE DOMAIN-CONTAINING PROTEIN"/>
    <property type="match status" value="1"/>
</dbReference>
<reference evidence="2" key="2">
    <citation type="submission" date="2021-08" db="EMBL/GenBank/DDBJ databases">
        <authorList>
            <person name="Eriksson T."/>
        </authorList>
    </citation>
    <scope>NUCLEOTIDE SEQUENCE</scope>
    <source>
        <strain evidence="2">Stoneville</strain>
        <tissue evidence="2">Whole head</tissue>
    </source>
</reference>
<dbReference type="AlphaFoldDB" id="A0A8J6HQR2"/>
<dbReference type="InterPro" id="IPR001584">
    <property type="entry name" value="Integrase_cat-core"/>
</dbReference>
<dbReference type="GO" id="GO:0015074">
    <property type="term" value="P:DNA integration"/>
    <property type="evidence" value="ECO:0007669"/>
    <property type="project" value="InterPro"/>
</dbReference>
<protein>
    <recommendedName>
        <fullName evidence="1">Integrase catalytic domain-containing protein</fullName>
    </recommendedName>
</protein>
<dbReference type="GO" id="GO:0003676">
    <property type="term" value="F:nucleic acid binding"/>
    <property type="evidence" value="ECO:0007669"/>
    <property type="project" value="InterPro"/>
</dbReference>
<dbReference type="EMBL" id="JABDTM020016977">
    <property type="protein sequence ID" value="KAH0818652.1"/>
    <property type="molecule type" value="Genomic_DNA"/>
</dbReference>
<organism evidence="2 3">
    <name type="scientific">Tenebrio molitor</name>
    <name type="common">Yellow mealworm beetle</name>
    <dbReference type="NCBI Taxonomy" id="7067"/>
    <lineage>
        <taxon>Eukaryota</taxon>
        <taxon>Metazoa</taxon>
        <taxon>Ecdysozoa</taxon>
        <taxon>Arthropoda</taxon>
        <taxon>Hexapoda</taxon>
        <taxon>Insecta</taxon>
        <taxon>Pterygota</taxon>
        <taxon>Neoptera</taxon>
        <taxon>Endopterygota</taxon>
        <taxon>Coleoptera</taxon>
        <taxon>Polyphaga</taxon>
        <taxon>Cucujiformia</taxon>
        <taxon>Tenebrionidae</taxon>
        <taxon>Tenebrio</taxon>
    </lineage>
</organism>
<evidence type="ECO:0000313" key="3">
    <source>
        <dbReference type="Proteomes" id="UP000719412"/>
    </source>
</evidence>
<dbReference type="Gene3D" id="3.30.420.10">
    <property type="entry name" value="Ribonuclease H-like superfamily/Ribonuclease H"/>
    <property type="match status" value="1"/>
</dbReference>
<evidence type="ECO:0000259" key="1">
    <source>
        <dbReference type="PROSITE" id="PS50994"/>
    </source>
</evidence>
<keyword evidence="3" id="KW-1185">Reference proteome</keyword>
<accession>A0A8J6HQR2</accession>
<dbReference type="SUPFAM" id="SSF53098">
    <property type="entry name" value="Ribonuclease H-like"/>
    <property type="match status" value="1"/>
</dbReference>
<dbReference type="PANTHER" id="PTHR47331:SF1">
    <property type="entry name" value="GAG-LIKE PROTEIN"/>
    <property type="match status" value="1"/>
</dbReference>
<dbReference type="Proteomes" id="UP000719412">
    <property type="component" value="Unassembled WGS sequence"/>
</dbReference>
<dbReference type="InterPro" id="IPR012337">
    <property type="entry name" value="RNaseH-like_sf"/>
</dbReference>
<dbReference type="InterPro" id="IPR040676">
    <property type="entry name" value="DUF5641"/>
</dbReference>
<proteinExistence type="predicted"/>
<dbReference type="PROSITE" id="PS50994">
    <property type="entry name" value="INTEGRASE"/>
    <property type="match status" value="1"/>
</dbReference>
<name>A0A8J6HQR2_TENMO</name>
<sequence>MSRRGKPSRMYSDNATTFKGSDRELRFIHQEVIKSELFKNFISNCAENNVEWHFIPPRSPHVGGIWEAGIKSMKFHFKRIIGQSLFTYEEMYTCLTLIEACLNSRPITPLSSNPDDLSPLTPGHFLIGTALTAPAESDVTEINIHRLDQWQKIQQVRQHFWKRWSREYIVELQQRSKWATSTRPAAVGDIVIVHEDNIPPLCWSLGRIEAVQPGRDGKVRTVSVRTKSGVVKRSVHKLSPLPV</sequence>
<comment type="caution">
    <text evidence="2">The sequence shown here is derived from an EMBL/GenBank/DDBJ whole genome shotgun (WGS) entry which is preliminary data.</text>
</comment>
<feature type="domain" description="Integrase catalytic" evidence="1">
    <location>
        <begin position="1"/>
        <end position="130"/>
    </location>
</feature>
<dbReference type="InterPro" id="IPR036397">
    <property type="entry name" value="RNaseH_sf"/>
</dbReference>
<dbReference type="Pfam" id="PF18701">
    <property type="entry name" value="DUF5641"/>
    <property type="match status" value="1"/>
</dbReference>